<protein>
    <submittedName>
        <fullName evidence="1">Uncharacterized protein</fullName>
    </submittedName>
</protein>
<gene>
    <name evidence="1" type="ORF">DDT42_01502</name>
</gene>
<proteinExistence type="predicted"/>
<sequence>MEKELREDSQGFLDRIIELDDLELDDFQCSICSRGGDTKNKTALEIAIDNVFRILDTVDWSNNLDQRVRILDWEGFIRGEIGKKDKGGLECL</sequence>
<comment type="caution">
    <text evidence="1">The sequence shown here is derived from an EMBL/GenBank/DDBJ whole genome shotgun (WGS) entry which is preliminary data.</text>
</comment>
<accession>A0A9E2BHF6</accession>
<reference evidence="1 2" key="1">
    <citation type="journal article" date="2021" name="bioRxiv">
        <title>Unique metabolic strategies in Hadean analogues reveal hints for primordial physiology.</title>
        <authorList>
            <person name="Nobu M.K."/>
            <person name="Nakai R."/>
            <person name="Tamazawa S."/>
            <person name="Mori H."/>
            <person name="Toyoda A."/>
            <person name="Ijiri A."/>
            <person name="Suzuki S."/>
            <person name="Kurokawa K."/>
            <person name="Kamagata Y."/>
            <person name="Tamaki H."/>
        </authorList>
    </citation>
    <scope>NUCLEOTIDE SEQUENCE [LARGE SCALE GENOMIC DNA]</scope>
    <source>
        <strain evidence="1">BS525</strain>
    </source>
</reference>
<evidence type="ECO:0000313" key="2">
    <source>
        <dbReference type="Proteomes" id="UP000811545"/>
    </source>
</evidence>
<name>A0A9E2BHF6_PSYF1</name>
<evidence type="ECO:0000313" key="1">
    <source>
        <dbReference type="EMBL" id="MBT9145628.1"/>
    </source>
</evidence>
<dbReference type="EMBL" id="QLTW01000132">
    <property type="protein sequence ID" value="MBT9145628.1"/>
    <property type="molecule type" value="Genomic_DNA"/>
</dbReference>
<dbReference type="AlphaFoldDB" id="A0A9E2BHF6"/>
<dbReference type="Proteomes" id="UP000811545">
    <property type="component" value="Unassembled WGS sequence"/>
</dbReference>
<organism evidence="1 2">
    <name type="scientific">Psychracetigena formicireducens</name>
    <dbReference type="NCBI Taxonomy" id="2986056"/>
    <lineage>
        <taxon>Bacteria</taxon>
        <taxon>Bacillati</taxon>
        <taxon>Candidatus Lithacetigenota</taxon>
        <taxon>Candidatus Psychracetigena</taxon>
    </lineage>
</organism>